<accession>A0A4Y2ULL6</accession>
<sequence length="96" mass="10670">MRTILLVHLVWGIHFSATGLTLLSLAGDSRLPARPGLSEEYQPGQQPPDSSRRRPSQEPYVPGNYFIRQQLHQICGGRRTSSESTSFISACNMQSV</sequence>
<organism evidence="3 4">
    <name type="scientific">Araneus ventricosus</name>
    <name type="common">Orbweaver spider</name>
    <name type="synonym">Epeira ventricosa</name>
    <dbReference type="NCBI Taxonomy" id="182803"/>
    <lineage>
        <taxon>Eukaryota</taxon>
        <taxon>Metazoa</taxon>
        <taxon>Ecdysozoa</taxon>
        <taxon>Arthropoda</taxon>
        <taxon>Chelicerata</taxon>
        <taxon>Arachnida</taxon>
        <taxon>Araneae</taxon>
        <taxon>Araneomorphae</taxon>
        <taxon>Entelegynae</taxon>
        <taxon>Araneoidea</taxon>
        <taxon>Araneidae</taxon>
        <taxon>Araneus</taxon>
    </lineage>
</organism>
<dbReference type="AlphaFoldDB" id="A0A4Y2ULL6"/>
<proteinExistence type="predicted"/>
<feature type="signal peptide" evidence="2">
    <location>
        <begin position="1"/>
        <end position="19"/>
    </location>
</feature>
<name>A0A4Y2ULL6_ARAVE</name>
<dbReference type="EMBL" id="BGPR01037513">
    <property type="protein sequence ID" value="GBO13122.1"/>
    <property type="molecule type" value="Genomic_DNA"/>
</dbReference>
<reference evidence="3 4" key="1">
    <citation type="journal article" date="2019" name="Sci. Rep.">
        <title>Orb-weaving spider Araneus ventricosus genome elucidates the spidroin gene catalogue.</title>
        <authorList>
            <person name="Kono N."/>
            <person name="Nakamura H."/>
            <person name="Ohtoshi R."/>
            <person name="Moran D.A.P."/>
            <person name="Shinohara A."/>
            <person name="Yoshida Y."/>
            <person name="Fujiwara M."/>
            <person name="Mori M."/>
            <person name="Tomita M."/>
            <person name="Arakawa K."/>
        </authorList>
    </citation>
    <scope>NUCLEOTIDE SEQUENCE [LARGE SCALE GENOMIC DNA]</scope>
</reference>
<evidence type="ECO:0000256" key="2">
    <source>
        <dbReference type="SAM" id="SignalP"/>
    </source>
</evidence>
<evidence type="ECO:0000313" key="3">
    <source>
        <dbReference type="EMBL" id="GBO13122.1"/>
    </source>
</evidence>
<evidence type="ECO:0000256" key="1">
    <source>
        <dbReference type="SAM" id="MobiDB-lite"/>
    </source>
</evidence>
<keyword evidence="2" id="KW-0732">Signal</keyword>
<gene>
    <name evidence="3" type="ORF">AVEN_169347_1</name>
</gene>
<feature type="chain" id="PRO_5021371010" evidence="2">
    <location>
        <begin position="20"/>
        <end position="96"/>
    </location>
</feature>
<comment type="caution">
    <text evidence="3">The sequence shown here is derived from an EMBL/GenBank/DDBJ whole genome shotgun (WGS) entry which is preliminary data.</text>
</comment>
<evidence type="ECO:0000313" key="4">
    <source>
        <dbReference type="Proteomes" id="UP000499080"/>
    </source>
</evidence>
<dbReference type="Proteomes" id="UP000499080">
    <property type="component" value="Unassembled WGS sequence"/>
</dbReference>
<feature type="region of interest" description="Disordered" evidence="1">
    <location>
        <begin position="33"/>
        <end position="60"/>
    </location>
</feature>
<protein>
    <submittedName>
        <fullName evidence="3">Uncharacterized protein</fullName>
    </submittedName>
</protein>
<keyword evidence="4" id="KW-1185">Reference proteome</keyword>